<evidence type="ECO:0000313" key="2">
    <source>
        <dbReference type="EMBL" id="XCD08360.1"/>
    </source>
</evidence>
<evidence type="ECO:0000256" key="1">
    <source>
        <dbReference type="SAM" id="Coils"/>
    </source>
</evidence>
<feature type="coiled-coil region" evidence="1">
    <location>
        <begin position="86"/>
        <end position="120"/>
    </location>
</feature>
<name>A0AAU8B7N7_9CAUD</name>
<dbReference type="EMBL" id="PP511876">
    <property type="protein sequence ID" value="XCD08360.1"/>
    <property type="molecule type" value="Genomic_DNA"/>
</dbReference>
<protein>
    <submittedName>
        <fullName evidence="2">Uncharacterized protein</fullName>
    </submittedName>
</protein>
<keyword evidence="1" id="KW-0175">Coiled coil</keyword>
<proteinExistence type="predicted"/>
<reference evidence="2" key="1">
    <citation type="submission" date="2024-03" db="EMBL/GenBank/DDBJ databases">
        <title>Diverse circular DNA viruses in blood, oral, and fecal samples of captive lemurs.</title>
        <authorList>
            <person name="Paietta E.N."/>
            <person name="Kraberger S."/>
            <person name="Lund M.C."/>
            <person name="Custer J.M."/>
            <person name="Vargas K.M."/>
            <person name="Ehmke E.E."/>
            <person name="Yoder A.D."/>
            <person name="Varsani A."/>
        </authorList>
    </citation>
    <scope>NUCLEOTIDE SEQUENCE</scope>
    <source>
        <strain evidence="2">Duke_30FF_63</strain>
    </source>
</reference>
<sequence length="225" mass="25687">MSLEDKENSGNIYKGSETLSSHVPKTISIGLDDVDQFSQEIIAKIETLSNGKSDSGISISFSTNTFDNKFNIPQSYIDNAIEDAVRDKIESENITEQAEKDRIRDEYNNDKKLLKEIKIQYMSEIVNKILSQVNDITNIKLIMTSLAHGKSFLPFAVANIHGHSIYEYNAHARIYRNIDMTTRKNGSVDFNKNRATKYLEKQLRNAFKQSITEADEMHKNDVLQE</sequence>
<accession>A0AAU8B7N7</accession>
<organism evidence="2">
    <name type="scientific">Dulem virus 42</name>
    <dbReference type="NCBI Taxonomy" id="3145760"/>
    <lineage>
        <taxon>Viruses</taxon>
        <taxon>Duplodnaviria</taxon>
        <taxon>Heunggongvirae</taxon>
        <taxon>Uroviricota</taxon>
        <taxon>Caudoviricetes</taxon>
    </lineage>
</organism>